<dbReference type="InterPro" id="IPR010921">
    <property type="entry name" value="Trp_repressor/repl_initiator"/>
</dbReference>
<feature type="domain" description="Insertion element IS150 protein InsJ-like helix-turn-helix" evidence="2">
    <location>
        <begin position="20"/>
        <end position="57"/>
    </location>
</feature>
<feature type="compositionally biased region" description="Basic and acidic residues" evidence="1">
    <location>
        <begin position="68"/>
        <end position="83"/>
    </location>
</feature>
<reference evidence="3" key="1">
    <citation type="submission" date="2020-10" db="EMBL/GenBank/DDBJ databases">
        <authorList>
            <person name="Gilroy R."/>
        </authorList>
    </citation>
    <scope>NUCLEOTIDE SEQUENCE</scope>
    <source>
        <strain evidence="3">B2-16538</strain>
    </source>
</reference>
<dbReference type="Gene3D" id="1.10.10.60">
    <property type="entry name" value="Homeodomain-like"/>
    <property type="match status" value="1"/>
</dbReference>
<dbReference type="SUPFAM" id="SSF48295">
    <property type="entry name" value="TrpR-like"/>
    <property type="match status" value="1"/>
</dbReference>
<evidence type="ECO:0000313" key="4">
    <source>
        <dbReference type="Proteomes" id="UP000823750"/>
    </source>
</evidence>
<dbReference type="Proteomes" id="UP000823750">
    <property type="component" value="Unassembled WGS sequence"/>
</dbReference>
<gene>
    <name evidence="3" type="ORF">IAB78_02520</name>
</gene>
<name>A0A9D9J4I4_9BACT</name>
<evidence type="ECO:0000313" key="3">
    <source>
        <dbReference type="EMBL" id="MBO8485279.1"/>
    </source>
</evidence>
<feature type="non-terminal residue" evidence="3">
    <location>
        <position position="83"/>
    </location>
</feature>
<evidence type="ECO:0000256" key="1">
    <source>
        <dbReference type="SAM" id="MobiDB-lite"/>
    </source>
</evidence>
<sequence>MEKTEGKYIKRTQKDYSMSFKLAVVHEYESTRISQRALQSKYGIQGNDTVRRWIEKYSNFDITNKSHKPMEKSKDQELLELRQ</sequence>
<comment type="caution">
    <text evidence="3">The sequence shown here is derived from an EMBL/GenBank/DDBJ whole genome shotgun (WGS) entry which is preliminary data.</text>
</comment>
<protein>
    <submittedName>
        <fullName evidence="3">Transposase</fullName>
    </submittedName>
</protein>
<organism evidence="3 4">
    <name type="scientific">Candidatus Cryptobacteroides excrementavium</name>
    <dbReference type="NCBI Taxonomy" id="2840759"/>
    <lineage>
        <taxon>Bacteria</taxon>
        <taxon>Pseudomonadati</taxon>
        <taxon>Bacteroidota</taxon>
        <taxon>Bacteroidia</taxon>
        <taxon>Bacteroidales</taxon>
        <taxon>Candidatus Cryptobacteroides</taxon>
    </lineage>
</organism>
<feature type="region of interest" description="Disordered" evidence="1">
    <location>
        <begin position="64"/>
        <end position="83"/>
    </location>
</feature>
<dbReference type="GO" id="GO:0043565">
    <property type="term" value="F:sequence-specific DNA binding"/>
    <property type="evidence" value="ECO:0007669"/>
    <property type="project" value="InterPro"/>
</dbReference>
<evidence type="ECO:0000259" key="2">
    <source>
        <dbReference type="Pfam" id="PF13518"/>
    </source>
</evidence>
<dbReference type="AlphaFoldDB" id="A0A9D9J4I4"/>
<dbReference type="Pfam" id="PF13518">
    <property type="entry name" value="HTH_28"/>
    <property type="match status" value="1"/>
</dbReference>
<proteinExistence type="predicted"/>
<dbReference type="InterPro" id="IPR055247">
    <property type="entry name" value="InsJ-like_HTH"/>
</dbReference>
<dbReference type="EMBL" id="JADILX010000046">
    <property type="protein sequence ID" value="MBO8485279.1"/>
    <property type="molecule type" value="Genomic_DNA"/>
</dbReference>
<reference evidence="3" key="2">
    <citation type="journal article" date="2021" name="PeerJ">
        <title>Extensive microbial diversity within the chicken gut microbiome revealed by metagenomics and culture.</title>
        <authorList>
            <person name="Gilroy R."/>
            <person name="Ravi A."/>
            <person name="Getino M."/>
            <person name="Pursley I."/>
            <person name="Horton D.L."/>
            <person name="Alikhan N.F."/>
            <person name="Baker D."/>
            <person name="Gharbi K."/>
            <person name="Hall N."/>
            <person name="Watson M."/>
            <person name="Adriaenssens E.M."/>
            <person name="Foster-Nyarko E."/>
            <person name="Jarju S."/>
            <person name="Secka A."/>
            <person name="Antonio M."/>
            <person name="Oren A."/>
            <person name="Chaudhuri R.R."/>
            <person name="La Ragione R."/>
            <person name="Hildebrand F."/>
            <person name="Pallen M.J."/>
        </authorList>
    </citation>
    <scope>NUCLEOTIDE SEQUENCE</scope>
    <source>
        <strain evidence="3">B2-16538</strain>
    </source>
</reference>
<accession>A0A9D9J4I4</accession>